<dbReference type="Proteomes" id="UP000636709">
    <property type="component" value="Unassembled WGS sequence"/>
</dbReference>
<dbReference type="InterPro" id="IPR005150">
    <property type="entry name" value="Cellulose_synth"/>
</dbReference>
<evidence type="ECO:0000256" key="1">
    <source>
        <dbReference type="ARBA" id="ARBA00004308"/>
    </source>
</evidence>
<dbReference type="GO" id="GO:0016760">
    <property type="term" value="F:cellulose synthase (UDP-forming) activity"/>
    <property type="evidence" value="ECO:0007669"/>
    <property type="project" value="InterPro"/>
</dbReference>
<evidence type="ECO:0000256" key="2">
    <source>
        <dbReference type="ARBA" id="ARBA00022676"/>
    </source>
</evidence>
<reference evidence="10" key="1">
    <citation type="submission" date="2020-07" db="EMBL/GenBank/DDBJ databases">
        <title>Genome sequence and genetic diversity analysis of an under-domesticated orphan crop, white fonio (Digitaria exilis).</title>
        <authorList>
            <person name="Bennetzen J.L."/>
            <person name="Chen S."/>
            <person name="Ma X."/>
            <person name="Wang X."/>
            <person name="Yssel A.E.J."/>
            <person name="Chaluvadi S.R."/>
            <person name="Johnson M."/>
            <person name="Gangashetty P."/>
            <person name="Hamidou F."/>
            <person name="Sanogo M.D."/>
            <person name="Zwaenepoel A."/>
            <person name="Wallace J."/>
            <person name="Van De Peer Y."/>
            <person name="Van Deynze A."/>
        </authorList>
    </citation>
    <scope>NUCLEOTIDE SEQUENCE</scope>
    <source>
        <tissue evidence="10">Leaves</tissue>
    </source>
</reference>
<accession>A0A835AQ47</accession>
<dbReference type="GO" id="GO:0012505">
    <property type="term" value="C:endomembrane system"/>
    <property type="evidence" value="ECO:0007669"/>
    <property type="project" value="UniProtKB-SubCell"/>
</dbReference>
<keyword evidence="4" id="KW-0812">Transmembrane</keyword>
<name>A0A835AQ47_9POAL</name>
<feature type="binding site" evidence="8">
    <location>
        <position position="38"/>
    </location>
    <ligand>
        <name>UDP-alpha-D-glucose</name>
        <dbReference type="ChEBI" id="CHEBI:58885"/>
    </ligand>
</feature>
<evidence type="ECO:0000256" key="8">
    <source>
        <dbReference type="PIRSR" id="PIRSR605150-2"/>
    </source>
</evidence>
<protein>
    <submittedName>
        <fullName evidence="10">Uncharacterized protein</fullName>
    </submittedName>
</protein>
<evidence type="ECO:0000256" key="5">
    <source>
        <dbReference type="ARBA" id="ARBA00022989"/>
    </source>
</evidence>
<dbReference type="AlphaFoldDB" id="A0A835AQ47"/>
<comment type="subcellular location">
    <subcellularLocation>
        <location evidence="1">Endomembrane system</location>
    </subcellularLocation>
</comment>
<evidence type="ECO:0000313" key="11">
    <source>
        <dbReference type="Proteomes" id="UP000636709"/>
    </source>
</evidence>
<keyword evidence="6" id="KW-0472">Membrane</keyword>
<gene>
    <name evidence="10" type="ORF">HU200_051550</name>
</gene>
<keyword evidence="3" id="KW-0808">Transferase</keyword>
<dbReference type="EMBL" id="JACEFO010002272">
    <property type="protein sequence ID" value="KAF8669219.1"/>
    <property type="molecule type" value="Genomic_DNA"/>
</dbReference>
<dbReference type="GO" id="GO:0071555">
    <property type="term" value="P:cell wall organization"/>
    <property type="evidence" value="ECO:0007669"/>
    <property type="project" value="UniProtKB-KW"/>
</dbReference>
<organism evidence="10 11">
    <name type="scientific">Digitaria exilis</name>
    <dbReference type="NCBI Taxonomy" id="1010633"/>
    <lineage>
        <taxon>Eukaryota</taxon>
        <taxon>Viridiplantae</taxon>
        <taxon>Streptophyta</taxon>
        <taxon>Embryophyta</taxon>
        <taxon>Tracheophyta</taxon>
        <taxon>Spermatophyta</taxon>
        <taxon>Magnoliopsida</taxon>
        <taxon>Liliopsida</taxon>
        <taxon>Poales</taxon>
        <taxon>Poaceae</taxon>
        <taxon>PACMAD clade</taxon>
        <taxon>Panicoideae</taxon>
        <taxon>Panicodae</taxon>
        <taxon>Paniceae</taxon>
        <taxon>Anthephorinae</taxon>
        <taxon>Digitaria</taxon>
    </lineage>
</organism>
<keyword evidence="7" id="KW-0961">Cell wall biogenesis/degradation</keyword>
<dbReference type="PANTHER" id="PTHR13301">
    <property type="entry name" value="X-BOX TRANSCRIPTION FACTOR-RELATED"/>
    <property type="match status" value="1"/>
</dbReference>
<evidence type="ECO:0000256" key="3">
    <source>
        <dbReference type="ARBA" id="ARBA00022679"/>
    </source>
</evidence>
<sequence length="190" mass="20653">MPADKEELLAAAECGGEDDRPLLYIAREEQHPSYDHQKKAGALNVQLRVSSLLINAPFIVNFDGDHHVRRSSAPHSPILAGRRMHTMQRLAYTNMTAIGAAAGKAVAFGWSSANGRRRVGRVAVQRVDPPDALPVRAGSHGALEQEPVPFLRPARGCSSCRCVGVRRVNPVGGRVWFQFRGAVQLVVTMA</sequence>
<evidence type="ECO:0000256" key="6">
    <source>
        <dbReference type="ARBA" id="ARBA00023136"/>
    </source>
</evidence>
<dbReference type="OrthoDB" id="72851at2759"/>
<keyword evidence="11" id="KW-1185">Reference proteome</keyword>
<evidence type="ECO:0000313" key="10">
    <source>
        <dbReference type="EMBL" id="KAF8669219.1"/>
    </source>
</evidence>
<evidence type="ECO:0000256" key="4">
    <source>
        <dbReference type="ARBA" id="ARBA00022692"/>
    </source>
</evidence>
<evidence type="ECO:0000256" key="7">
    <source>
        <dbReference type="ARBA" id="ARBA00023316"/>
    </source>
</evidence>
<keyword evidence="2" id="KW-0328">Glycosyltransferase</keyword>
<comment type="caution">
    <text evidence="10">The sequence shown here is derived from an EMBL/GenBank/DDBJ whole genome shotgun (WGS) entry which is preliminary data.</text>
</comment>
<keyword evidence="5" id="KW-1133">Transmembrane helix</keyword>
<dbReference type="GO" id="GO:0016020">
    <property type="term" value="C:membrane"/>
    <property type="evidence" value="ECO:0007669"/>
    <property type="project" value="InterPro"/>
</dbReference>
<feature type="binding site" evidence="9">
    <location>
        <position position="63"/>
    </location>
    <ligand>
        <name>Mn(2+)</name>
        <dbReference type="ChEBI" id="CHEBI:29035"/>
    </ligand>
</feature>
<dbReference type="GO" id="GO:0030244">
    <property type="term" value="P:cellulose biosynthetic process"/>
    <property type="evidence" value="ECO:0007669"/>
    <property type="project" value="InterPro"/>
</dbReference>
<dbReference type="Pfam" id="PF03552">
    <property type="entry name" value="Cellulose_synt"/>
    <property type="match status" value="1"/>
</dbReference>
<evidence type="ECO:0000256" key="9">
    <source>
        <dbReference type="PIRSR" id="PIRSR605150-3"/>
    </source>
</evidence>
<proteinExistence type="predicted"/>
<feature type="binding site" evidence="9">
    <location>
        <position position="39"/>
    </location>
    <ligand>
        <name>Mn(2+)</name>
        <dbReference type="ChEBI" id="CHEBI:29035"/>
    </ligand>
</feature>